<protein>
    <submittedName>
        <fullName evidence="1">Uncharacterized protein</fullName>
    </submittedName>
</protein>
<name>A0A839UBW4_9HYPH</name>
<accession>A0A839UBW4</accession>
<sequence>MPIMPPQDDRDDLDCQEALEVEFQAHAGVALLQLLEDAKSVGWPEAEARKAIMRLIEVHLNSERHA</sequence>
<evidence type="ECO:0000313" key="1">
    <source>
        <dbReference type="EMBL" id="MBB3146171.1"/>
    </source>
</evidence>
<comment type="caution">
    <text evidence="1">The sequence shown here is derived from an EMBL/GenBank/DDBJ whole genome shotgun (WGS) entry which is preliminary data.</text>
</comment>
<dbReference type="EMBL" id="JACHXN010000007">
    <property type="protein sequence ID" value="MBB3146171.1"/>
    <property type="molecule type" value="Genomic_DNA"/>
</dbReference>
<gene>
    <name evidence="1" type="ORF">FHS21_002586</name>
</gene>
<dbReference type="RefSeq" id="WP_183662016.1">
    <property type="nucleotide sequence ID" value="NZ_JACHXN010000007.1"/>
</dbReference>
<dbReference type="Proteomes" id="UP000554520">
    <property type="component" value="Unassembled WGS sequence"/>
</dbReference>
<dbReference type="AlphaFoldDB" id="A0A839UBW4"/>
<reference evidence="1 2" key="1">
    <citation type="submission" date="2020-08" db="EMBL/GenBank/DDBJ databases">
        <title>Genomic Encyclopedia of Type Strains, Phase III (KMG-III): the genomes of soil and plant-associated and newly described type strains.</title>
        <authorList>
            <person name="Whitman W."/>
        </authorList>
    </citation>
    <scope>NUCLEOTIDE SEQUENCE [LARGE SCALE GENOMIC DNA]</scope>
    <source>
        <strain evidence="1 2">CECT 7015</strain>
    </source>
</reference>
<evidence type="ECO:0000313" key="2">
    <source>
        <dbReference type="Proteomes" id="UP000554520"/>
    </source>
</evidence>
<organism evidence="1 2">
    <name type="scientific">Phyllobacterium trifolii</name>
    <dbReference type="NCBI Taxonomy" id="300193"/>
    <lineage>
        <taxon>Bacteria</taxon>
        <taxon>Pseudomonadati</taxon>
        <taxon>Pseudomonadota</taxon>
        <taxon>Alphaproteobacteria</taxon>
        <taxon>Hyphomicrobiales</taxon>
        <taxon>Phyllobacteriaceae</taxon>
        <taxon>Phyllobacterium</taxon>
    </lineage>
</organism>
<proteinExistence type="predicted"/>
<keyword evidence="2" id="KW-1185">Reference proteome</keyword>